<dbReference type="InterPro" id="IPR029044">
    <property type="entry name" value="Nucleotide-diphossugar_trans"/>
</dbReference>
<keyword evidence="7" id="KW-1185">Reference proteome</keyword>
<evidence type="ECO:0000313" key="7">
    <source>
        <dbReference type="Proteomes" id="UP001500213"/>
    </source>
</evidence>
<evidence type="ECO:0000313" key="6">
    <source>
        <dbReference type="EMBL" id="GAA4191546.1"/>
    </source>
</evidence>
<dbReference type="InterPro" id="IPR001173">
    <property type="entry name" value="Glyco_trans_2-like"/>
</dbReference>
<gene>
    <name evidence="6" type="ORF">GCM10022288_22550</name>
</gene>
<dbReference type="Proteomes" id="UP001500213">
    <property type="component" value="Unassembled WGS sequence"/>
</dbReference>
<evidence type="ECO:0000256" key="3">
    <source>
        <dbReference type="ARBA" id="ARBA00022676"/>
    </source>
</evidence>
<protein>
    <recommendedName>
        <fullName evidence="5">Glycosyltransferase 2-like domain-containing protein</fullName>
    </recommendedName>
</protein>
<comment type="caution">
    <text evidence="6">The sequence shown here is derived from an EMBL/GenBank/DDBJ whole genome shotgun (WGS) entry which is preliminary data.</text>
</comment>
<feature type="domain" description="Glycosyltransferase 2-like" evidence="5">
    <location>
        <begin position="11"/>
        <end position="134"/>
    </location>
</feature>
<name>A0ABP8AVN1_9MICO</name>
<comment type="pathway">
    <text evidence="1">Cell wall biogenesis; cell wall polysaccharide biosynthesis.</text>
</comment>
<accession>A0ABP8AVN1</accession>
<dbReference type="EMBL" id="BAABBX010000015">
    <property type="protein sequence ID" value="GAA4191546.1"/>
    <property type="molecule type" value="Genomic_DNA"/>
</dbReference>
<evidence type="ECO:0000259" key="5">
    <source>
        <dbReference type="Pfam" id="PF00535"/>
    </source>
</evidence>
<dbReference type="SUPFAM" id="SSF53448">
    <property type="entry name" value="Nucleotide-diphospho-sugar transferases"/>
    <property type="match status" value="1"/>
</dbReference>
<dbReference type="Gene3D" id="3.90.550.10">
    <property type="entry name" value="Spore Coat Polysaccharide Biosynthesis Protein SpsA, Chain A"/>
    <property type="match status" value="1"/>
</dbReference>
<keyword evidence="4" id="KW-0808">Transferase</keyword>
<dbReference type="Pfam" id="PF00535">
    <property type="entry name" value="Glycos_transf_2"/>
    <property type="match status" value="1"/>
</dbReference>
<dbReference type="PANTHER" id="PTHR43179">
    <property type="entry name" value="RHAMNOSYLTRANSFERASE WBBL"/>
    <property type="match status" value="1"/>
</dbReference>
<evidence type="ECO:0000256" key="1">
    <source>
        <dbReference type="ARBA" id="ARBA00004776"/>
    </source>
</evidence>
<evidence type="ECO:0000256" key="4">
    <source>
        <dbReference type="ARBA" id="ARBA00022679"/>
    </source>
</evidence>
<dbReference type="RefSeq" id="WP_344776906.1">
    <property type="nucleotide sequence ID" value="NZ_BAABBX010000015.1"/>
</dbReference>
<keyword evidence="3" id="KW-0328">Glycosyltransferase</keyword>
<evidence type="ECO:0000256" key="2">
    <source>
        <dbReference type="ARBA" id="ARBA00006739"/>
    </source>
</evidence>
<dbReference type="PANTHER" id="PTHR43179:SF12">
    <property type="entry name" value="GALACTOFURANOSYLTRANSFERASE GLFT2"/>
    <property type="match status" value="1"/>
</dbReference>
<proteinExistence type="inferred from homology"/>
<organism evidence="6 7">
    <name type="scientific">Gryllotalpicola kribbensis</name>
    <dbReference type="NCBI Taxonomy" id="993084"/>
    <lineage>
        <taxon>Bacteria</taxon>
        <taxon>Bacillati</taxon>
        <taxon>Actinomycetota</taxon>
        <taxon>Actinomycetes</taxon>
        <taxon>Micrococcales</taxon>
        <taxon>Microbacteriaceae</taxon>
        <taxon>Gryllotalpicola</taxon>
    </lineage>
</organism>
<comment type="similarity">
    <text evidence="2">Belongs to the glycosyltransferase 2 family.</text>
</comment>
<reference evidence="7" key="1">
    <citation type="journal article" date="2019" name="Int. J. Syst. Evol. Microbiol.">
        <title>The Global Catalogue of Microorganisms (GCM) 10K type strain sequencing project: providing services to taxonomists for standard genome sequencing and annotation.</title>
        <authorList>
            <consortium name="The Broad Institute Genomics Platform"/>
            <consortium name="The Broad Institute Genome Sequencing Center for Infectious Disease"/>
            <person name="Wu L."/>
            <person name="Ma J."/>
        </authorList>
    </citation>
    <scope>NUCLEOTIDE SEQUENCE [LARGE SCALE GENOMIC DNA]</scope>
    <source>
        <strain evidence="7">JCM 17593</strain>
    </source>
</reference>
<sequence>MTTGPLASAAVLIATYNRPDHLRTCLDHLDRQTVAPAQIIVVDSSPDDRSAEVVRRHGGITYLRNALGRGHTATSRRMGVAAVVDADVIAFIDDDAYAEPDWLAELLRRYDDPRVGGVGGRAANGQPDEEAIGWDAIGSFRADGTLTGNFAADPGEDVDVDHLLGANMSLRLSAVHEAGGIEDFYPGTCLREESEIALRLRSAGYRLIYTPAALVEHVAGPYARGRRFDARYAYFGQRNHLVLLARVVGARDPRFRRYLGVAARQLGADLAYAGRALGRGRLSGPESIASGLGRGLTRAASTGAGLCVGLALVMAGRIPRAPRVVRAGAAVPVA</sequence>